<name>A0A498K8S1_MALDO</name>
<accession>A0A498K8S1</accession>
<evidence type="ECO:0000313" key="2">
    <source>
        <dbReference type="Proteomes" id="UP000290289"/>
    </source>
</evidence>
<protein>
    <submittedName>
        <fullName evidence="1">Uncharacterized protein</fullName>
    </submittedName>
</protein>
<dbReference type="Proteomes" id="UP000290289">
    <property type="component" value="Chromosome 3"/>
</dbReference>
<dbReference type="EMBL" id="RDQH01000329">
    <property type="protein sequence ID" value="RXI03776.1"/>
    <property type="molecule type" value="Genomic_DNA"/>
</dbReference>
<proteinExistence type="predicted"/>
<gene>
    <name evidence="1" type="ORF">DVH24_038050</name>
</gene>
<keyword evidence="2" id="KW-1185">Reference proteome</keyword>
<dbReference type="AlphaFoldDB" id="A0A498K8S1"/>
<sequence>MQHWKQWLPFQHDRGRDVFPCLKRSIKECYKLEGKLPENLKLLENCAKRVTKVKDLKINGCEELTSSLKMRLDYCSS</sequence>
<reference evidence="1 2" key="1">
    <citation type="submission" date="2018-10" db="EMBL/GenBank/DDBJ databases">
        <title>A high-quality apple genome assembly.</title>
        <authorList>
            <person name="Hu J."/>
        </authorList>
    </citation>
    <scope>NUCLEOTIDE SEQUENCE [LARGE SCALE GENOMIC DNA]</scope>
    <source>
        <strain evidence="2">cv. HFTH1</strain>
        <tissue evidence="1">Young leaf</tissue>
    </source>
</reference>
<comment type="caution">
    <text evidence="1">The sequence shown here is derived from an EMBL/GenBank/DDBJ whole genome shotgun (WGS) entry which is preliminary data.</text>
</comment>
<organism evidence="1 2">
    <name type="scientific">Malus domestica</name>
    <name type="common">Apple</name>
    <name type="synonym">Pyrus malus</name>
    <dbReference type="NCBI Taxonomy" id="3750"/>
    <lineage>
        <taxon>Eukaryota</taxon>
        <taxon>Viridiplantae</taxon>
        <taxon>Streptophyta</taxon>
        <taxon>Embryophyta</taxon>
        <taxon>Tracheophyta</taxon>
        <taxon>Spermatophyta</taxon>
        <taxon>Magnoliopsida</taxon>
        <taxon>eudicotyledons</taxon>
        <taxon>Gunneridae</taxon>
        <taxon>Pentapetalae</taxon>
        <taxon>rosids</taxon>
        <taxon>fabids</taxon>
        <taxon>Rosales</taxon>
        <taxon>Rosaceae</taxon>
        <taxon>Amygdaloideae</taxon>
        <taxon>Maleae</taxon>
        <taxon>Malus</taxon>
    </lineage>
</organism>
<evidence type="ECO:0000313" key="1">
    <source>
        <dbReference type="EMBL" id="RXI03776.1"/>
    </source>
</evidence>